<dbReference type="Pfam" id="PF11969">
    <property type="entry name" value="DcpS_C"/>
    <property type="match status" value="1"/>
</dbReference>
<dbReference type="InterPro" id="IPR019808">
    <property type="entry name" value="Histidine_triad_CS"/>
</dbReference>
<dbReference type="GO" id="GO:0003725">
    <property type="term" value="F:double-stranded RNA binding"/>
    <property type="evidence" value="ECO:0007669"/>
    <property type="project" value="TreeGrafter"/>
</dbReference>
<protein>
    <submittedName>
        <fullName evidence="4">Aprataxin</fullName>
    </submittedName>
</protein>
<dbReference type="PROSITE" id="PS00028">
    <property type="entry name" value="ZINC_FINGER_C2H2_1"/>
    <property type="match status" value="1"/>
</dbReference>
<name>A0A504ZCT1_FASGI</name>
<dbReference type="GO" id="GO:0005634">
    <property type="term" value="C:nucleus"/>
    <property type="evidence" value="ECO:0007669"/>
    <property type="project" value="TreeGrafter"/>
</dbReference>
<dbReference type="STRING" id="46835.A0A504ZCT1"/>
<dbReference type="EMBL" id="SUNJ01001094">
    <property type="protein sequence ID" value="TPP67090.1"/>
    <property type="molecule type" value="Genomic_DNA"/>
</dbReference>
<evidence type="ECO:0000259" key="3">
    <source>
        <dbReference type="PROSITE" id="PS50157"/>
    </source>
</evidence>
<dbReference type="Proteomes" id="UP000316759">
    <property type="component" value="Unassembled WGS sequence"/>
</dbReference>
<dbReference type="PANTHER" id="PTHR12486">
    <property type="entry name" value="APRATAXIN-RELATED"/>
    <property type="match status" value="1"/>
</dbReference>
<keyword evidence="1" id="KW-0378">Hydrolase</keyword>
<dbReference type="InterPro" id="IPR013087">
    <property type="entry name" value="Znf_C2H2_type"/>
</dbReference>
<dbReference type="GO" id="GO:0008270">
    <property type="term" value="F:zinc ion binding"/>
    <property type="evidence" value="ECO:0007669"/>
    <property type="project" value="UniProtKB-KW"/>
</dbReference>
<evidence type="ECO:0000256" key="2">
    <source>
        <dbReference type="PROSITE-ProRule" id="PRU00042"/>
    </source>
</evidence>
<keyword evidence="5" id="KW-1185">Reference proteome</keyword>
<dbReference type="GO" id="GO:0000012">
    <property type="term" value="P:single strand break repair"/>
    <property type="evidence" value="ECO:0007669"/>
    <property type="project" value="TreeGrafter"/>
</dbReference>
<dbReference type="GO" id="GO:0033699">
    <property type="term" value="F:DNA 5'-adenosine monophosphate hydrolase activity"/>
    <property type="evidence" value="ECO:0007669"/>
    <property type="project" value="TreeGrafter"/>
</dbReference>
<dbReference type="InterPro" id="IPR032566">
    <property type="entry name" value="Znf-C2HE"/>
</dbReference>
<evidence type="ECO:0000313" key="4">
    <source>
        <dbReference type="EMBL" id="TPP67090.1"/>
    </source>
</evidence>
<dbReference type="InterPro" id="IPR036265">
    <property type="entry name" value="HIT-like_sf"/>
</dbReference>
<proteinExistence type="predicted"/>
<dbReference type="AlphaFoldDB" id="A0A504ZCT1"/>
<sequence length="175" mass="20472">MFHWLILPKESIPRWANLNSMHIPLLRSMHEAAEQLVSENEPHSFQIGYHAVPSMLQLHMHVVSTDFCSPCLKTKKHWNSFTTRFYPSCGFGIKLRKFSFLCSVVSLSQIQYPSQSSLCSLMEEFIKMVENGTHLQLDRTEYLELLKCDLKCHRCQSCFKTMPNLKSHLEKHRND</sequence>
<keyword evidence="2" id="KW-0863">Zinc-finger</keyword>
<comment type="caution">
    <text evidence="4">The sequence shown here is derived from an EMBL/GenBank/DDBJ whole genome shotgun (WGS) entry which is preliminary data.</text>
</comment>
<dbReference type="SUPFAM" id="SSF54197">
    <property type="entry name" value="HIT-like"/>
    <property type="match status" value="1"/>
</dbReference>
<dbReference type="GO" id="GO:1990165">
    <property type="term" value="F:single-strand break-containing DNA binding"/>
    <property type="evidence" value="ECO:0007669"/>
    <property type="project" value="TreeGrafter"/>
</dbReference>
<dbReference type="GO" id="GO:0030983">
    <property type="term" value="F:mismatched DNA binding"/>
    <property type="evidence" value="ECO:0007669"/>
    <property type="project" value="TreeGrafter"/>
</dbReference>
<keyword evidence="2" id="KW-0479">Metal-binding</keyword>
<dbReference type="Gene3D" id="3.30.428.10">
    <property type="entry name" value="HIT-like"/>
    <property type="match status" value="1"/>
</dbReference>
<dbReference type="PROSITE" id="PS00892">
    <property type="entry name" value="HIT_1"/>
    <property type="match status" value="1"/>
</dbReference>
<evidence type="ECO:0000256" key="1">
    <source>
        <dbReference type="ARBA" id="ARBA00022801"/>
    </source>
</evidence>
<dbReference type="PROSITE" id="PS50157">
    <property type="entry name" value="ZINC_FINGER_C2H2_2"/>
    <property type="match status" value="1"/>
</dbReference>
<dbReference type="GO" id="GO:0003697">
    <property type="term" value="F:single-stranded DNA binding"/>
    <property type="evidence" value="ECO:0007669"/>
    <property type="project" value="TreeGrafter"/>
</dbReference>
<feature type="domain" description="C2H2-type" evidence="3">
    <location>
        <begin position="150"/>
        <end position="175"/>
    </location>
</feature>
<organism evidence="4 5">
    <name type="scientific">Fasciola gigantica</name>
    <name type="common">Giant liver fluke</name>
    <dbReference type="NCBI Taxonomy" id="46835"/>
    <lineage>
        <taxon>Eukaryota</taxon>
        <taxon>Metazoa</taxon>
        <taxon>Spiralia</taxon>
        <taxon>Lophotrochozoa</taxon>
        <taxon>Platyhelminthes</taxon>
        <taxon>Trematoda</taxon>
        <taxon>Digenea</taxon>
        <taxon>Plagiorchiida</taxon>
        <taxon>Echinostomata</taxon>
        <taxon>Echinostomatoidea</taxon>
        <taxon>Fasciolidae</taxon>
        <taxon>Fasciola</taxon>
    </lineage>
</organism>
<reference evidence="4 5" key="1">
    <citation type="submission" date="2019-04" db="EMBL/GenBank/DDBJ databases">
        <title>Annotation for the trematode Fasciola gigantica.</title>
        <authorList>
            <person name="Choi Y.-J."/>
        </authorList>
    </citation>
    <scope>NUCLEOTIDE SEQUENCE [LARGE SCALE GENOMIC DNA]</scope>
    <source>
        <strain evidence="4">Uganda_cow_1</strain>
    </source>
</reference>
<gene>
    <name evidence="4" type="ORF">FGIG_03676</name>
</gene>
<dbReference type="Pfam" id="PF16278">
    <property type="entry name" value="zf-C2HE"/>
    <property type="match status" value="1"/>
</dbReference>
<keyword evidence="2" id="KW-0862">Zinc</keyword>
<evidence type="ECO:0000313" key="5">
    <source>
        <dbReference type="Proteomes" id="UP000316759"/>
    </source>
</evidence>
<dbReference type="OrthoDB" id="3512845at2759"/>
<dbReference type="PANTHER" id="PTHR12486:SF4">
    <property type="entry name" value="APRATAXIN"/>
    <property type="match status" value="1"/>
</dbReference>
<accession>A0A504ZCT1</accession>